<dbReference type="AlphaFoldDB" id="A0A7J7UJK0"/>
<feature type="region of interest" description="Disordered" evidence="1">
    <location>
        <begin position="1"/>
        <end position="59"/>
    </location>
</feature>
<comment type="caution">
    <text evidence="2">The sequence shown here is derived from an EMBL/GenBank/DDBJ whole genome shotgun (WGS) entry which is preliminary data.</text>
</comment>
<feature type="compositionally biased region" description="Polar residues" evidence="1">
    <location>
        <begin position="45"/>
        <end position="58"/>
    </location>
</feature>
<name>A0A7J7UJK0_RHIFE</name>
<reference evidence="2 3" key="1">
    <citation type="journal article" date="2020" name="Nature">
        <title>Six reference-quality genomes reveal evolution of bat adaptations.</title>
        <authorList>
            <person name="Jebb D."/>
            <person name="Huang Z."/>
            <person name="Pippel M."/>
            <person name="Hughes G.M."/>
            <person name="Lavrichenko K."/>
            <person name="Devanna P."/>
            <person name="Winkler S."/>
            <person name="Jermiin L.S."/>
            <person name="Skirmuntt E.C."/>
            <person name="Katzourakis A."/>
            <person name="Burkitt-Gray L."/>
            <person name="Ray D.A."/>
            <person name="Sullivan K.A.M."/>
            <person name="Roscito J.G."/>
            <person name="Kirilenko B.M."/>
            <person name="Davalos L.M."/>
            <person name="Corthals A.P."/>
            <person name="Power M.L."/>
            <person name="Jones G."/>
            <person name="Ransome R.D."/>
            <person name="Dechmann D.K.N."/>
            <person name="Locatelli A.G."/>
            <person name="Puechmaille S.J."/>
            <person name="Fedrigo O."/>
            <person name="Jarvis E.D."/>
            <person name="Hiller M."/>
            <person name="Vernes S.C."/>
            <person name="Myers E.W."/>
            <person name="Teeling E.C."/>
        </authorList>
    </citation>
    <scope>NUCLEOTIDE SEQUENCE [LARGE SCALE GENOMIC DNA]</scope>
    <source>
        <strain evidence="2">MRhiFer1</strain>
        <tissue evidence="2">Lung</tissue>
    </source>
</reference>
<proteinExistence type="predicted"/>
<evidence type="ECO:0000313" key="2">
    <source>
        <dbReference type="EMBL" id="KAF6313069.1"/>
    </source>
</evidence>
<sequence length="128" mass="14442">MAGLSTGRRGGEEDCGLEKKREGNIEAVEEGEDRVQSPRKRVRATASSAPLSQGNDQAPQWPVGWAQAWLTPGRVLWGSYSGKWREEELKILNNEHLHLENDGHFYQLPTLPTPMVLCVINSWKRLHV</sequence>
<dbReference type="EMBL" id="JACAGC010000016">
    <property type="protein sequence ID" value="KAF6313069.1"/>
    <property type="molecule type" value="Genomic_DNA"/>
</dbReference>
<dbReference type="Proteomes" id="UP000585614">
    <property type="component" value="Unassembled WGS sequence"/>
</dbReference>
<feature type="compositionally biased region" description="Basic and acidic residues" evidence="1">
    <location>
        <begin position="9"/>
        <end position="24"/>
    </location>
</feature>
<gene>
    <name evidence="2" type="ORF">mRhiFer1_008592</name>
</gene>
<accession>A0A7J7UJK0</accession>
<evidence type="ECO:0000256" key="1">
    <source>
        <dbReference type="SAM" id="MobiDB-lite"/>
    </source>
</evidence>
<protein>
    <submittedName>
        <fullName evidence="2">Uncharacterized protein</fullName>
    </submittedName>
</protein>
<evidence type="ECO:0000313" key="3">
    <source>
        <dbReference type="Proteomes" id="UP000585614"/>
    </source>
</evidence>
<organism evidence="2 3">
    <name type="scientific">Rhinolophus ferrumequinum</name>
    <name type="common">Greater horseshoe bat</name>
    <dbReference type="NCBI Taxonomy" id="59479"/>
    <lineage>
        <taxon>Eukaryota</taxon>
        <taxon>Metazoa</taxon>
        <taxon>Chordata</taxon>
        <taxon>Craniata</taxon>
        <taxon>Vertebrata</taxon>
        <taxon>Euteleostomi</taxon>
        <taxon>Mammalia</taxon>
        <taxon>Eutheria</taxon>
        <taxon>Laurasiatheria</taxon>
        <taxon>Chiroptera</taxon>
        <taxon>Yinpterochiroptera</taxon>
        <taxon>Rhinolophoidea</taxon>
        <taxon>Rhinolophidae</taxon>
        <taxon>Rhinolophinae</taxon>
        <taxon>Rhinolophus</taxon>
    </lineage>
</organism>